<evidence type="ECO:0000313" key="2">
    <source>
        <dbReference type="EMBL" id="MFC4311520.1"/>
    </source>
</evidence>
<protein>
    <submittedName>
        <fullName evidence="2">Uncharacterized protein</fullName>
    </submittedName>
</protein>
<keyword evidence="1" id="KW-1133">Transmembrane helix</keyword>
<organism evidence="2 3">
    <name type="scientific">Steroidobacter flavus</name>
    <dbReference type="NCBI Taxonomy" id="1842136"/>
    <lineage>
        <taxon>Bacteria</taxon>
        <taxon>Pseudomonadati</taxon>
        <taxon>Pseudomonadota</taxon>
        <taxon>Gammaproteobacteria</taxon>
        <taxon>Steroidobacterales</taxon>
        <taxon>Steroidobacteraceae</taxon>
        <taxon>Steroidobacter</taxon>
    </lineage>
</organism>
<dbReference type="Proteomes" id="UP001595904">
    <property type="component" value="Unassembled WGS sequence"/>
</dbReference>
<feature type="transmembrane region" description="Helical" evidence="1">
    <location>
        <begin position="20"/>
        <end position="38"/>
    </location>
</feature>
<feature type="transmembrane region" description="Helical" evidence="1">
    <location>
        <begin position="53"/>
        <end position="72"/>
    </location>
</feature>
<keyword evidence="1" id="KW-0472">Membrane</keyword>
<sequence length="199" mass="21929">MSNRSRSVTAPTNASSRPTGSLLVFAAITLIDGLWLGMQGRPGGYIVLNESSLALTAIGLGLCMVVPFWFRARRAFGRSHRNRWARFSAVLLAALGLPLSSYLGMRAANIHLDNHEPRVYELRDVRAGVKDGHFVLRTSNWPADVFQPDELRLTDAQVISVALAAEKTAILRVRPGALGYAWIQDLTFPPPPKQPGWRD</sequence>
<name>A0ABV8SXL6_9GAMM</name>
<keyword evidence="1" id="KW-0812">Transmembrane</keyword>
<dbReference type="EMBL" id="JBHSDU010000003">
    <property type="protein sequence ID" value="MFC4311520.1"/>
    <property type="molecule type" value="Genomic_DNA"/>
</dbReference>
<comment type="caution">
    <text evidence="2">The sequence shown here is derived from an EMBL/GenBank/DDBJ whole genome shotgun (WGS) entry which is preliminary data.</text>
</comment>
<evidence type="ECO:0000313" key="3">
    <source>
        <dbReference type="Proteomes" id="UP001595904"/>
    </source>
</evidence>
<gene>
    <name evidence="2" type="ORF">ACFPN2_20635</name>
</gene>
<keyword evidence="3" id="KW-1185">Reference proteome</keyword>
<accession>A0ABV8SXL6</accession>
<feature type="transmembrane region" description="Helical" evidence="1">
    <location>
        <begin position="84"/>
        <end position="105"/>
    </location>
</feature>
<dbReference type="RefSeq" id="WP_380599931.1">
    <property type="nucleotide sequence ID" value="NZ_JBHSDU010000003.1"/>
</dbReference>
<evidence type="ECO:0000256" key="1">
    <source>
        <dbReference type="SAM" id="Phobius"/>
    </source>
</evidence>
<proteinExistence type="predicted"/>
<reference evidence="3" key="1">
    <citation type="journal article" date="2019" name="Int. J. Syst. Evol. Microbiol.">
        <title>The Global Catalogue of Microorganisms (GCM) 10K type strain sequencing project: providing services to taxonomists for standard genome sequencing and annotation.</title>
        <authorList>
            <consortium name="The Broad Institute Genomics Platform"/>
            <consortium name="The Broad Institute Genome Sequencing Center for Infectious Disease"/>
            <person name="Wu L."/>
            <person name="Ma J."/>
        </authorList>
    </citation>
    <scope>NUCLEOTIDE SEQUENCE [LARGE SCALE GENOMIC DNA]</scope>
    <source>
        <strain evidence="3">CGMCC 1.10759</strain>
    </source>
</reference>